<dbReference type="EMBL" id="JASPKY010000330">
    <property type="protein sequence ID" value="KAK9708406.1"/>
    <property type="molecule type" value="Genomic_DNA"/>
</dbReference>
<feature type="region of interest" description="Disordered" evidence="1">
    <location>
        <begin position="74"/>
        <end position="110"/>
    </location>
</feature>
<keyword evidence="3" id="KW-1185">Reference proteome</keyword>
<proteinExistence type="predicted"/>
<sequence>MTNRRIKQQFPSIFRGDRLRRAHQEKTNPFGNMTNRRIKQQFPSIFRGDRLRRAHQEKTNPLPPLYTPVPSAIKRQPHFPGHFSKTKDESLIPSHRLPPSALLSSGSETG</sequence>
<evidence type="ECO:0000256" key="1">
    <source>
        <dbReference type="SAM" id="MobiDB-lite"/>
    </source>
</evidence>
<organism evidence="2 3">
    <name type="scientific">Popillia japonica</name>
    <name type="common">Japanese beetle</name>
    <dbReference type="NCBI Taxonomy" id="7064"/>
    <lineage>
        <taxon>Eukaryota</taxon>
        <taxon>Metazoa</taxon>
        <taxon>Ecdysozoa</taxon>
        <taxon>Arthropoda</taxon>
        <taxon>Hexapoda</taxon>
        <taxon>Insecta</taxon>
        <taxon>Pterygota</taxon>
        <taxon>Neoptera</taxon>
        <taxon>Endopterygota</taxon>
        <taxon>Coleoptera</taxon>
        <taxon>Polyphaga</taxon>
        <taxon>Scarabaeiformia</taxon>
        <taxon>Scarabaeidae</taxon>
        <taxon>Rutelinae</taxon>
        <taxon>Popillia</taxon>
    </lineage>
</organism>
<gene>
    <name evidence="2" type="ORF">QE152_g27216</name>
</gene>
<accession>A0AAW1JU03</accession>
<comment type="caution">
    <text evidence="2">The sequence shown here is derived from an EMBL/GenBank/DDBJ whole genome shotgun (WGS) entry which is preliminary data.</text>
</comment>
<name>A0AAW1JU03_POPJA</name>
<dbReference type="AlphaFoldDB" id="A0AAW1JU03"/>
<reference evidence="2 3" key="1">
    <citation type="journal article" date="2024" name="BMC Genomics">
        <title>De novo assembly and annotation of Popillia japonica's genome with initial clues to its potential as an invasive pest.</title>
        <authorList>
            <person name="Cucini C."/>
            <person name="Boschi S."/>
            <person name="Funari R."/>
            <person name="Cardaioli E."/>
            <person name="Iannotti N."/>
            <person name="Marturano G."/>
            <person name="Paoli F."/>
            <person name="Bruttini M."/>
            <person name="Carapelli A."/>
            <person name="Frati F."/>
            <person name="Nardi F."/>
        </authorList>
    </citation>
    <scope>NUCLEOTIDE SEQUENCE [LARGE SCALE GENOMIC DNA]</scope>
    <source>
        <strain evidence="2">DMR45628</strain>
    </source>
</reference>
<evidence type="ECO:0000313" key="2">
    <source>
        <dbReference type="EMBL" id="KAK9708406.1"/>
    </source>
</evidence>
<evidence type="ECO:0000313" key="3">
    <source>
        <dbReference type="Proteomes" id="UP001458880"/>
    </source>
</evidence>
<dbReference type="Proteomes" id="UP001458880">
    <property type="component" value="Unassembled WGS sequence"/>
</dbReference>
<protein>
    <submittedName>
        <fullName evidence="2">Uncharacterized protein</fullName>
    </submittedName>
</protein>